<accession>A0ACC0F3L8</accession>
<comment type="caution">
    <text evidence="1">The sequence shown here is derived from an EMBL/GenBank/DDBJ whole genome shotgun (WGS) entry which is preliminary data.</text>
</comment>
<protein>
    <submittedName>
        <fullName evidence="1">Uncharacterized protein</fullName>
    </submittedName>
</protein>
<gene>
    <name evidence="1" type="ORF">LOK49_LG15G01626</name>
</gene>
<sequence length="207" mass="23034">MRGRTVRDEEDVAKLMCLYICAKLFFATTGKSNKSANVLATGSGGRLSDVGGSSVKTVNGLTEDVQGMDWDSKLGDEQFDNKICDTLSKGNDIENVVIAMLMELQGEGAGRQDSGDTSYVFNSVCSDVMRNPSALLRANRVAEDQRNRRRRHDQRHCSDNQSQILAQTQMKEPIFEKRYRLGFSCLWNKAVDQTLGPMIESLSSHGW</sequence>
<evidence type="ECO:0000313" key="1">
    <source>
        <dbReference type="EMBL" id="KAI7982912.1"/>
    </source>
</evidence>
<proteinExistence type="predicted"/>
<evidence type="ECO:0000313" key="2">
    <source>
        <dbReference type="Proteomes" id="UP001060215"/>
    </source>
</evidence>
<dbReference type="EMBL" id="CM045768">
    <property type="protein sequence ID" value="KAI7982912.1"/>
    <property type="molecule type" value="Genomic_DNA"/>
</dbReference>
<dbReference type="Proteomes" id="UP001060215">
    <property type="component" value="Chromosome 11"/>
</dbReference>
<name>A0ACC0F3L8_9ERIC</name>
<keyword evidence="2" id="KW-1185">Reference proteome</keyword>
<organism evidence="1 2">
    <name type="scientific">Camellia lanceoleosa</name>
    <dbReference type="NCBI Taxonomy" id="1840588"/>
    <lineage>
        <taxon>Eukaryota</taxon>
        <taxon>Viridiplantae</taxon>
        <taxon>Streptophyta</taxon>
        <taxon>Embryophyta</taxon>
        <taxon>Tracheophyta</taxon>
        <taxon>Spermatophyta</taxon>
        <taxon>Magnoliopsida</taxon>
        <taxon>eudicotyledons</taxon>
        <taxon>Gunneridae</taxon>
        <taxon>Pentapetalae</taxon>
        <taxon>asterids</taxon>
        <taxon>Ericales</taxon>
        <taxon>Theaceae</taxon>
        <taxon>Camellia</taxon>
    </lineage>
</organism>
<reference evidence="1 2" key="1">
    <citation type="journal article" date="2022" name="Plant J.">
        <title>Chromosome-level genome of Camellia lanceoleosa provides a valuable resource for understanding genome evolution and self-incompatibility.</title>
        <authorList>
            <person name="Gong W."/>
            <person name="Xiao S."/>
            <person name="Wang L."/>
            <person name="Liao Z."/>
            <person name="Chang Y."/>
            <person name="Mo W."/>
            <person name="Hu G."/>
            <person name="Li W."/>
            <person name="Zhao G."/>
            <person name="Zhu H."/>
            <person name="Hu X."/>
            <person name="Ji K."/>
            <person name="Xiang X."/>
            <person name="Song Q."/>
            <person name="Yuan D."/>
            <person name="Jin S."/>
            <person name="Zhang L."/>
        </authorList>
    </citation>
    <scope>NUCLEOTIDE SEQUENCE [LARGE SCALE GENOMIC DNA]</scope>
    <source>
        <strain evidence="1">SQ_2022a</strain>
    </source>
</reference>